<dbReference type="InterPro" id="IPR036396">
    <property type="entry name" value="Cyt_P450_sf"/>
</dbReference>
<keyword evidence="5 6" id="KW-0408">Iron</keyword>
<dbReference type="PANTHER" id="PTHR11903:SF13">
    <property type="entry name" value="LINOLEATE 10R-LIPOXYGENASE"/>
    <property type="match status" value="1"/>
</dbReference>
<evidence type="ECO:0000256" key="4">
    <source>
        <dbReference type="ARBA" id="ARBA00023002"/>
    </source>
</evidence>
<dbReference type="GO" id="GO:0051213">
    <property type="term" value="F:dioxygenase activity"/>
    <property type="evidence" value="ECO:0007669"/>
    <property type="project" value="UniProtKB-KW"/>
</dbReference>
<evidence type="ECO:0000313" key="8">
    <source>
        <dbReference type="EMBL" id="QKX61497.1"/>
    </source>
</evidence>
<organism evidence="8 9">
    <name type="scientific">Talaromyces rugulosus</name>
    <name type="common">Penicillium rugulosum</name>
    <dbReference type="NCBI Taxonomy" id="121627"/>
    <lineage>
        <taxon>Eukaryota</taxon>
        <taxon>Fungi</taxon>
        <taxon>Dikarya</taxon>
        <taxon>Ascomycota</taxon>
        <taxon>Pezizomycotina</taxon>
        <taxon>Eurotiomycetes</taxon>
        <taxon>Eurotiomycetidae</taxon>
        <taxon>Eurotiales</taxon>
        <taxon>Trichocomaceae</taxon>
        <taxon>Talaromyces</taxon>
        <taxon>Talaromyces sect. Islandici</taxon>
    </lineage>
</organism>
<keyword evidence="4" id="KW-0560">Oxidoreductase</keyword>
<evidence type="ECO:0000256" key="1">
    <source>
        <dbReference type="ARBA" id="ARBA00011881"/>
    </source>
</evidence>
<accession>A0A7H8R5M2</accession>
<dbReference type="KEGG" id="trg:TRUGW13939_08648"/>
<dbReference type="InterPro" id="IPR019791">
    <property type="entry name" value="Haem_peroxidase_animal"/>
</dbReference>
<keyword evidence="6" id="KW-0349">Heme</keyword>
<dbReference type="CDD" id="cd09817">
    <property type="entry name" value="linoleate_diol_synthase_like"/>
    <property type="match status" value="1"/>
</dbReference>
<dbReference type="GeneID" id="55996136"/>
<dbReference type="RefSeq" id="XP_035347671.1">
    <property type="nucleotide sequence ID" value="XM_035491778.1"/>
</dbReference>
<dbReference type="Proteomes" id="UP000509510">
    <property type="component" value="Chromosome V"/>
</dbReference>
<gene>
    <name evidence="8" type="ORF">TRUGW13939_08648</name>
</gene>
<dbReference type="GO" id="GO:0006979">
    <property type="term" value="P:response to oxidative stress"/>
    <property type="evidence" value="ECO:0007669"/>
    <property type="project" value="InterPro"/>
</dbReference>
<feature type="region of interest" description="Disordered" evidence="7">
    <location>
        <begin position="1"/>
        <end position="48"/>
    </location>
</feature>
<sequence>MMRRLSTAFKKKDESKPKENGVSNGKANGKRQSKVFAKSATAEVEEDHSAARDDVLHIFERHAQVIHASRRPLPTQSGDGTYLEHGHDHTSSLFQDLRTLGFKDYSTLVDVMKNKASGELVDDKTYLMERIIQLVSGLPSNSKHRTELTNAFLDELWENLPHPPLSYVGPKYEYRSADGSYNNPTLPWLGAANTEYARSIAPLTIQPGGLPDAGLVFDSVMARQKFTPHPNKVSSVFFAWASLIIHDLFQTDHRNPHLSQTSSYLDLSILYGDNQEDQNMIRTFKEGKLKPDSFSEPRLQAFPAMCCVLLVMLNRFHNHVVEQLALINENGRFTKPRADLPAEQAEKAWKKYDEDLFQTGRLVTCGLYINITLYDYLRTIVNLNSTSSTWCLDPRARMSSAHTTPSGLGNQCSVEFNLAYRWHSATSANDELWTENVYKELFGKPADEVTMPELLMGLHKYEQALNPDPFQRTFGHLERQEDGTFKDDDLVNILTSAVDDVAGSFGARNVPKAMRSIEILGIEQARKWNCGSLNEFRKFFGLKAYETFEDINSDPSVADSLRHLYEHPDYVELYPGIVAEEAKEPMVPGVGIAPTYTISRAVLSDAVALVRGDRFYTTDQNPKNLTNWGWQESNHDLNINQGCVFYKLAFRAFPNHFKADSIYAHYPMTIPEKNKEIMKNLGREADYSWDKPSYTRPRVELTSHEAAKRVLEDPRNFRVTWGDATASVFGEKTGTDHMLSGDTPFHSQQRELLEKALYSPGWEKQLKEFYEEMTLQLLHEKSCTIAGKKQVDITRDVGNLAPVHFAAHVFGLPLKTKGNPRGLFTEHELYMSMSVIFQAIFFDYDLMRSYPLRQAAKAVAAKVGDVVEANVKSIGSTGIISHFIDGLRKHDNPLSGYGVELIKKLLDGGLNAHEATWTQILPTVVSMVPKLGQVFTQIIDFYLSEEGKAHLPEINRLAKQDTPESDDVLAHYALEGIRLNGTYGAYREAQRDVTINDWGKEVNITKGEKVFVSFVGAARDPNVFPEPEKVRLDRPLESYIHYGEGPHTCLGRDASRIALTAMLRVVGRLDNLRRVSGQQGVLKKIPRAGGFYVYLREDAGSYSIFPTTFKVHYDSELPELKRRGTW</sequence>
<name>A0A7H8R5M2_TALRU</name>
<dbReference type="EMBL" id="CP055902">
    <property type="protein sequence ID" value="QKX61497.1"/>
    <property type="molecule type" value="Genomic_DNA"/>
</dbReference>
<dbReference type="GO" id="GO:0020037">
    <property type="term" value="F:heme binding"/>
    <property type="evidence" value="ECO:0007669"/>
    <property type="project" value="InterPro"/>
</dbReference>
<reference evidence="9" key="1">
    <citation type="submission" date="2020-06" db="EMBL/GenBank/DDBJ databases">
        <title>A chromosome-scale genome assembly of Talaromyces rugulosus W13939.</title>
        <authorList>
            <person name="Wang B."/>
            <person name="Guo L."/>
            <person name="Ye K."/>
            <person name="Wang L."/>
        </authorList>
    </citation>
    <scope>NUCLEOTIDE SEQUENCE [LARGE SCALE GENOMIC DNA]</scope>
    <source>
        <strain evidence="9">W13939</strain>
    </source>
</reference>
<feature type="compositionally biased region" description="Basic and acidic residues" evidence="7">
    <location>
        <begin position="10"/>
        <end position="19"/>
    </location>
</feature>
<dbReference type="SUPFAM" id="SSF48264">
    <property type="entry name" value="Cytochrome P450"/>
    <property type="match status" value="1"/>
</dbReference>
<dbReference type="CDD" id="cd20612">
    <property type="entry name" value="CYP_LDS-like_C"/>
    <property type="match status" value="1"/>
</dbReference>
<dbReference type="SUPFAM" id="SSF48113">
    <property type="entry name" value="Heme-dependent peroxidases"/>
    <property type="match status" value="1"/>
</dbReference>
<dbReference type="GO" id="GO:0004497">
    <property type="term" value="F:monooxygenase activity"/>
    <property type="evidence" value="ECO:0007669"/>
    <property type="project" value="InterPro"/>
</dbReference>
<evidence type="ECO:0000256" key="7">
    <source>
        <dbReference type="SAM" id="MobiDB-lite"/>
    </source>
</evidence>
<protein>
    <submittedName>
        <fullName evidence="8">Uncharacterized protein</fullName>
    </submittedName>
</protein>
<dbReference type="AlphaFoldDB" id="A0A7H8R5M2"/>
<evidence type="ECO:0000313" key="9">
    <source>
        <dbReference type="Proteomes" id="UP000509510"/>
    </source>
</evidence>
<evidence type="ECO:0000256" key="3">
    <source>
        <dbReference type="ARBA" id="ARBA00022964"/>
    </source>
</evidence>
<evidence type="ECO:0000256" key="5">
    <source>
        <dbReference type="ARBA" id="ARBA00023004"/>
    </source>
</evidence>
<dbReference type="GO" id="GO:0004601">
    <property type="term" value="F:peroxidase activity"/>
    <property type="evidence" value="ECO:0007669"/>
    <property type="project" value="InterPro"/>
</dbReference>
<dbReference type="InterPro" id="IPR034812">
    <property type="entry name" value="Ppo-like_N"/>
</dbReference>
<dbReference type="Gene3D" id="1.10.640.10">
    <property type="entry name" value="Haem peroxidase domain superfamily, animal type"/>
    <property type="match status" value="1"/>
</dbReference>
<keyword evidence="2 6" id="KW-0479">Metal-binding</keyword>
<proteinExistence type="predicted"/>
<dbReference type="Pfam" id="PF03098">
    <property type="entry name" value="An_peroxidase"/>
    <property type="match status" value="2"/>
</dbReference>
<evidence type="ECO:0000256" key="6">
    <source>
        <dbReference type="PIRSR" id="PIRSR619791-2"/>
    </source>
</evidence>
<feature type="binding site" description="axial binding residue" evidence="6">
    <location>
        <position position="423"/>
    </location>
    <ligand>
        <name>heme b</name>
        <dbReference type="ChEBI" id="CHEBI:60344"/>
    </ligand>
    <ligandPart>
        <name>Fe</name>
        <dbReference type="ChEBI" id="CHEBI:18248"/>
    </ligandPart>
</feature>
<dbReference type="GO" id="GO:0016705">
    <property type="term" value="F:oxidoreductase activity, acting on paired donors, with incorporation or reduction of molecular oxygen"/>
    <property type="evidence" value="ECO:0007669"/>
    <property type="project" value="InterPro"/>
</dbReference>
<dbReference type="Pfam" id="PF00067">
    <property type="entry name" value="p450"/>
    <property type="match status" value="1"/>
</dbReference>
<dbReference type="PANTHER" id="PTHR11903">
    <property type="entry name" value="PROSTAGLANDIN G/H SYNTHASE"/>
    <property type="match status" value="1"/>
</dbReference>
<evidence type="ECO:0000256" key="2">
    <source>
        <dbReference type="ARBA" id="ARBA00022723"/>
    </source>
</evidence>
<dbReference type="InterPro" id="IPR001128">
    <property type="entry name" value="Cyt_P450"/>
</dbReference>
<dbReference type="GO" id="GO:0006631">
    <property type="term" value="P:fatty acid metabolic process"/>
    <property type="evidence" value="ECO:0007669"/>
    <property type="project" value="UniProtKB-ARBA"/>
</dbReference>
<dbReference type="InterPro" id="IPR037120">
    <property type="entry name" value="Haem_peroxidase_sf_animal"/>
</dbReference>
<keyword evidence="3" id="KW-0223">Dioxygenase</keyword>
<dbReference type="Gene3D" id="1.10.630.10">
    <property type="entry name" value="Cytochrome P450"/>
    <property type="match status" value="1"/>
</dbReference>
<comment type="subunit">
    <text evidence="1">Homotetramer.</text>
</comment>
<dbReference type="PRINTS" id="PR00457">
    <property type="entry name" value="ANPEROXIDASE"/>
</dbReference>
<dbReference type="OrthoDB" id="823504at2759"/>
<dbReference type="InterPro" id="IPR010255">
    <property type="entry name" value="Haem_peroxidase_sf"/>
</dbReference>
<dbReference type="FunFam" id="1.10.640.10:FF:000005">
    <property type="entry name" value="Fatty acid oxygenase"/>
    <property type="match status" value="1"/>
</dbReference>
<dbReference type="GO" id="GO:0005506">
    <property type="term" value="F:iron ion binding"/>
    <property type="evidence" value="ECO:0007669"/>
    <property type="project" value="InterPro"/>
</dbReference>
<dbReference type="InterPro" id="IPR050783">
    <property type="entry name" value="Oxylipin_biosynth_metab"/>
</dbReference>
<dbReference type="PROSITE" id="PS50292">
    <property type="entry name" value="PEROXIDASE_3"/>
    <property type="match status" value="1"/>
</dbReference>
<keyword evidence="9" id="KW-1185">Reference proteome</keyword>